<dbReference type="GO" id="GO:0051301">
    <property type="term" value="P:cell division"/>
    <property type="evidence" value="ECO:0007669"/>
    <property type="project" value="UniProtKB-KW"/>
</dbReference>
<evidence type="ECO:0000256" key="11">
    <source>
        <dbReference type="ARBA" id="ARBA00023306"/>
    </source>
</evidence>
<evidence type="ECO:0000256" key="6">
    <source>
        <dbReference type="ARBA" id="ARBA00022618"/>
    </source>
</evidence>
<keyword evidence="8" id="KW-0638">Presynaptic neurotoxin</keyword>
<dbReference type="InterPro" id="IPR056237">
    <property type="entry name" value="ANKLE2_3rd"/>
</dbReference>
<comment type="similarity">
    <text evidence="3">Belongs to the ANKLE2 family.</text>
</comment>
<dbReference type="Pfam" id="PF24567">
    <property type="entry name" value="ANKLE2_3rd"/>
    <property type="match status" value="1"/>
</dbReference>
<dbReference type="Gene3D" id="1.25.40.20">
    <property type="entry name" value="Ankyrin repeat-containing domain"/>
    <property type="match status" value="1"/>
</dbReference>
<keyword evidence="6" id="KW-0132">Cell division</keyword>
<keyword evidence="9" id="KW-0040">ANK repeat</keyword>
<dbReference type="PANTHER" id="PTHR12349:SF4">
    <property type="entry name" value="ANKYRIN REPEAT AND LEM DOMAIN-CONTAINING PROTEIN 2"/>
    <property type="match status" value="1"/>
</dbReference>
<keyword evidence="13" id="KW-1133">Transmembrane helix</keyword>
<dbReference type="Proteomes" id="UP000821866">
    <property type="component" value="Chromosome 2"/>
</dbReference>
<dbReference type="GO" id="GO:0031468">
    <property type="term" value="P:nuclear membrane reassembly"/>
    <property type="evidence" value="ECO:0007669"/>
    <property type="project" value="UniProtKB-ARBA"/>
</dbReference>
<reference evidence="15" key="1">
    <citation type="journal article" date="2020" name="Cell">
        <title>Large-Scale Comparative Analyses of Tick Genomes Elucidate Their Genetic Diversity and Vector Capacities.</title>
        <authorList>
            <consortium name="Tick Genome and Microbiome Consortium (TIGMIC)"/>
            <person name="Jia N."/>
            <person name="Wang J."/>
            <person name="Shi W."/>
            <person name="Du L."/>
            <person name="Sun Y."/>
            <person name="Zhan W."/>
            <person name="Jiang J.F."/>
            <person name="Wang Q."/>
            <person name="Zhang B."/>
            <person name="Ji P."/>
            <person name="Bell-Sakyi L."/>
            <person name="Cui X.M."/>
            <person name="Yuan T.T."/>
            <person name="Jiang B.G."/>
            <person name="Yang W.F."/>
            <person name="Lam T.T."/>
            <person name="Chang Q.C."/>
            <person name="Ding S.J."/>
            <person name="Wang X.J."/>
            <person name="Zhu J.G."/>
            <person name="Ruan X.D."/>
            <person name="Zhao L."/>
            <person name="Wei J.T."/>
            <person name="Ye R.Z."/>
            <person name="Que T.C."/>
            <person name="Du C.H."/>
            <person name="Zhou Y.H."/>
            <person name="Cheng J.X."/>
            <person name="Dai P.F."/>
            <person name="Guo W.B."/>
            <person name="Han X.H."/>
            <person name="Huang E.J."/>
            <person name="Li L.F."/>
            <person name="Wei W."/>
            <person name="Gao Y.C."/>
            <person name="Liu J.Z."/>
            <person name="Shao H.Z."/>
            <person name="Wang X."/>
            <person name="Wang C.C."/>
            <person name="Yang T.C."/>
            <person name="Huo Q.B."/>
            <person name="Li W."/>
            <person name="Chen H.Y."/>
            <person name="Chen S.E."/>
            <person name="Zhou L.G."/>
            <person name="Ni X.B."/>
            <person name="Tian J.H."/>
            <person name="Sheng Y."/>
            <person name="Liu T."/>
            <person name="Pan Y.S."/>
            <person name="Xia L.Y."/>
            <person name="Li J."/>
            <person name="Zhao F."/>
            <person name="Cao W.C."/>
        </authorList>
    </citation>
    <scope>NUCLEOTIDE SEQUENCE</scope>
    <source>
        <strain evidence="15">Rmic-2018</strain>
    </source>
</reference>
<dbReference type="GO" id="GO:0044231">
    <property type="term" value="C:host cell presynaptic membrane"/>
    <property type="evidence" value="ECO:0007669"/>
    <property type="project" value="UniProtKB-KW"/>
</dbReference>
<proteinExistence type="inferred from homology"/>
<gene>
    <name evidence="15" type="ORF">HPB51_015713</name>
</gene>
<dbReference type="GO" id="GO:0007399">
    <property type="term" value="P:nervous system development"/>
    <property type="evidence" value="ECO:0007669"/>
    <property type="project" value="UniProtKB-ARBA"/>
</dbReference>
<dbReference type="EMBL" id="JABSTU010000004">
    <property type="protein sequence ID" value="KAH8033724.1"/>
    <property type="molecule type" value="Genomic_DNA"/>
</dbReference>
<dbReference type="SMART" id="SM00248">
    <property type="entry name" value="ANK"/>
    <property type="match status" value="2"/>
</dbReference>
<organism evidence="15 16">
    <name type="scientific">Rhipicephalus microplus</name>
    <name type="common">Cattle tick</name>
    <name type="synonym">Boophilus microplus</name>
    <dbReference type="NCBI Taxonomy" id="6941"/>
    <lineage>
        <taxon>Eukaryota</taxon>
        <taxon>Metazoa</taxon>
        <taxon>Ecdysozoa</taxon>
        <taxon>Arthropoda</taxon>
        <taxon>Chelicerata</taxon>
        <taxon>Arachnida</taxon>
        <taxon>Acari</taxon>
        <taxon>Parasitiformes</taxon>
        <taxon>Ixodida</taxon>
        <taxon>Ixodoidea</taxon>
        <taxon>Ixodidae</taxon>
        <taxon>Rhipicephalinae</taxon>
        <taxon>Rhipicephalus</taxon>
        <taxon>Boophilus</taxon>
    </lineage>
</organism>
<feature type="domain" description="ANKLE2 third alpha/beta" evidence="14">
    <location>
        <begin position="301"/>
        <end position="407"/>
    </location>
</feature>
<feature type="region of interest" description="Disordered" evidence="12">
    <location>
        <begin position="312"/>
        <end position="336"/>
    </location>
</feature>
<evidence type="ECO:0000256" key="7">
    <source>
        <dbReference type="ARBA" id="ARBA00022824"/>
    </source>
</evidence>
<keyword evidence="13" id="KW-0812">Transmembrane</keyword>
<evidence type="ECO:0000313" key="16">
    <source>
        <dbReference type="Proteomes" id="UP000821866"/>
    </source>
</evidence>
<keyword evidence="16" id="KW-1185">Reference proteome</keyword>
<name>A0A9J6EHK8_RHIMP</name>
<evidence type="ECO:0000259" key="14">
    <source>
        <dbReference type="Pfam" id="PF24567"/>
    </source>
</evidence>
<evidence type="ECO:0000256" key="1">
    <source>
        <dbReference type="ARBA" id="ARBA00004175"/>
    </source>
</evidence>
<dbReference type="PANTHER" id="PTHR12349">
    <property type="entry name" value="ANKYRIN REPEAT AND LEM DOMAIN-CONTAINING PROTEIN 2"/>
    <property type="match status" value="1"/>
</dbReference>
<dbReference type="InterPro" id="IPR036770">
    <property type="entry name" value="Ankyrin_rpt-contain_sf"/>
</dbReference>
<evidence type="ECO:0000256" key="2">
    <source>
        <dbReference type="ARBA" id="ARBA00004240"/>
    </source>
</evidence>
<keyword evidence="7" id="KW-0256">Endoplasmic reticulum</keyword>
<dbReference type="InterPro" id="IPR002110">
    <property type="entry name" value="Ankyrin_rpt"/>
</dbReference>
<evidence type="ECO:0000256" key="8">
    <source>
        <dbReference type="ARBA" id="ARBA00023028"/>
    </source>
</evidence>
<keyword evidence="13" id="KW-0472">Membrane</keyword>
<dbReference type="GO" id="GO:0005783">
    <property type="term" value="C:endoplasmic reticulum"/>
    <property type="evidence" value="ECO:0007669"/>
    <property type="project" value="UniProtKB-SubCell"/>
</dbReference>
<keyword evidence="11" id="KW-0131">Cell cycle</keyword>
<dbReference type="Pfam" id="PF13857">
    <property type="entry name" value="Ank_5"/>
    <property type="match status" value="1"/>
</dbReference>
<keyword evidence="8" id="KW-0800">Toxin</keyword>
<keyword evidence="5" id="KW-1052">Target cell membrane</keyword>
<evidence type="ECO:0000256" key="12">
    <source>
        <dbReference type="SAM" id="MobiDB-lite"/>
    </source>
</evidence>
<reference evidence="15" key="2">
    <citation type="submission" date="2021-09" db="EMBL/GenBank/DDBJ databases">
        <authorList>
            <person name="Jia N."/>
            <person name="Wang J."/>
            <person name="Shi W."/>
            <person name="Du L."/>
            <person name="Sun Y."/>
            <person name="Zhan W."/>
            <person name="Jiang J."/>
            <person name="Wang Q."/>
            <person name="Zhang B."/>
            <person name="Ji P."/>
            <person name="Sakyi L.B."/>
            <person name="Cui X."/>
            <person name="Yuan T."/>
            <person name="Jiang B."/>
            <person name="Yang W."/>
            <person name="Lam T.T.-Y."/>
            <person name="Chang Q."/>
            <person name="Ding S."/>
            <person name="Wang X."/>
            <person name="Zhu J."/>
            <person name="Ruan X."/>
            <person name="Zhao L."/>
            <person name="Wei J."/>
            <person name="Que T."/>
            <person name="Du C."/>
            <person name="Cheng J."/>
            <person name="Dai P."/>
            <person name="Han X."/>
            <person name="Huang E."/>
            <person name="Gao Y."/>
            <person name="Liu J."/>
            <person name="Shao H."/>
            <person name="Ye R."/>
            <person name="Li L."/>
            <person name="Wei W."/>
            <person name="Wang X."/>
            <person name="Wang C."/>
            <person name="Huo Q."/>
            <person name="Li W."/>
            <person name="Guo W."/>
            <person name="Chen H."/>
            <person name="Chen S."/>
            <person name="Zhou L."/>
            <person name="Zhou L."/>
            <person name="Ni X."/>
            <person name="Tian J."/>
            <person name="Zhou Y."/>
            <person name="Sheng Y."/>
            <person name="Liu T."/>
            <person name="Pan Y."/>
            <person name="Xia L."/>
            <person name="Li J."/>
            <person name="Zhao F."/>
            <person name="Cao W."/>
        </authorList>
    </citation>
    <scope>NUCLEOTIDE SEQUENCE</scope>
    <source>
        <strain evidence="15">Rmic-2018</strain>
        <tissue evidence="15">Larvae</tissue>
    </source>
</reference>
<dbReference type="GO" id="GO:0044218">
    <property type="term" value="C:other organism cell membrane"/>
    <property type="evidence" value="ECO:0007669"/>
    <property type="project" value="UniProtKB-KW"/>
</dbReference>
<evidence type="ECO:0000256" key="5">
    <source>
        <dbReference type="ARBA" id="ARBA00022537"/>
    </source>
</evidence>
<feature type="transmembrane region" description="Helical" evidence="13">
    <location>
        <begin position="12"/>
        <end position="28"/>
    </location>
</feature>
<evidence type="ECO:0000256" key="10">
    <source>
        <dbReference type="ARBA" id="ARBA00023298"/>
    </source>
</evidence>
<evidence type="ECO:0000256" key="3">
    <source>
        <dbReference type="ARBA" id="ARBA00007597"/>
    </source>
</evidence>
<keyword evidence="10" id="KW-1053">Target membrane</keyword>
<evidence type="ECO:0000256" key="13">
    <source>
        <dbReference type="SAM" id="Phobius"/>
    </source>
</evidence>
<dbReference type="VEuPathDB" id="VectorBase:LOC119170059"/>
<comment type="caution">
    <text evidence="15">The sequence shown here is derived from an EMBL/GenBank/DDBJ whole genome shotgun (WGS) entry which is preliminary data.</text>
</comment>
<dbReference type="SUPFAM" id="SSF48403">
    <property type="entry name" value="Ankyrin repeat"/>
    <property type="match status" value="1"/>
</dbReference>
<accession>A0A9J6EHK8</accession>
<evidence type="ECO:0000256" key="4">
    <source>
        <dbReference type="ARBA" id="ARBA00022483"/>
    </source>
</evidence>
<feature type="compositionally biased region" description="Polar residues" evidence="12">
    <location>
        <begin position="322"/>
        <end position="336"/>
    </location>
</feature>
<keyword evidence="4" id="KW-0268">Exocytosis</keyword>
<dbReference type="GO" id="GO:0051721">
    <property type="term" value="F:protein phosphatase 2A binding"/>
    <property type="evidence" value="ECO:0007669"/>
    <property type="project" value="TreeGrafter"/>
</dbReference>
<dbReference type="GO" id="GO:0006887">
    <property type="term" value="P:exocytosis"/>
    <property type="evidence" value="ECO:0007669"/>
    <property type="project" value="UniProtKB-KW"/>
</dbReference>
<comment type="subcellular location">
    <subcellularLocation>
        <location evidence="2">Endoplasmic reticulum</location>
    </subcellularLocation>
    <subcellularLocation>
        <location evidence="1">Target cell membrane</location>
    </subcellularLocation>
</comment>
<evidence type="ECO:0000256" key="9">
    <source>
        <dbReference type="ARBA" id="ARBA00023043"/>
    </source>
</evidence>
<dbReference type="FunFam" id="1.25.40.20:FF:000072">
    <property type="entry name" value="Ankyrin repeat and LEM domain containing 2"/>
    <property type="match status" value="1"/>
</dbReference>
<keyword evidence="8" id="KW-0528">Neurotoxin</keyword>
<protein>
    <recommendedName>
        <fullName evidence="14">ANKLE2 third alpha/beta domain-containing protein</fullName>
    </recommendedName>
</protein>
<evidence type="ECO:0000313" key="15">
    <source>
        <dbReference type="EMBL" id="KAH8033724.1"/>
    </source>
</evidence>
<sequence>MADSPEWVGGNVLRSIIIVIIMATIASADTESNMSSTDAATPVAYFGISLEAGTTPCDDEEMPLVFKERSSALLILKKYRGARFKAFGSREEAVAFSLAPAEKAGESTYVPDCTTTALIGQTSCDYKLPVSQDLVKLRKAVENGDTTFFKETVLSNPRYLVGHADTPTILQEGYRYNALHVACAKRQPALVLLLLKTLQDELFLKLIYPDDSLDVMNQRKTFLVDLYLNMPEKGRCETPLHLACKFGCYEAAEILVAFPECDKNRRNKEGKTPRDIICDRVPAATADFKKRMESLFEERLFVPVLRSDDNTVAPTVGEPFSPSASPKQSPTASPRDTSLSIMAAAGPMSPTEARNIYRQWKTPRQRLIGFKEPLSPIERVRLADIEKGLERIGRGLAKEMKVAWNEYWPFLGCWCNLASPEGLEKLEAHLRCKRSQVVSERTLENFPDASDQLLMSSLISQLCEAFGDLELGPEYKTCESMQDHLEHLRGSKMFRTLEEKEATEAEPGCTILQGGASYKGVHPTARRLENVLFDWAVAHNTGPVSEAELAWQLSEQVLPELAHLERTGGPELWRLHTWLCREVHLLLHDNLTPSERLSLCRALHTRSPPLFLNQGVPTSPSSSDDENDCVSVSDDGCQRYRQRSSRRSMGTLKRHLQCVLHSLRACLESDTADAEPLPCLCFQKTMGSPKKFFPVNCEAQPEEEQEEEDELFFTPPASVCTSSGSSTPAHTPEEGPLFFIEGSCPSKMDLHVLRALEPSLLEPNTLDPLAYPCVHQWMQIVCSIPVETTSTWPSPMVTNLRRSLHTLSLDSPSCSRDGKSGGCHTPKRNILGTQLRPKVLWNGSQGQP</sequence>
<dbReference type="AlphaFoldDB" id="A0A9J6EHK8"/>